<dbReference type="Gene3D" id="2.40.50.140">
    <property type="entry name" value="Nucleic acid-binding proteins"/>
    <property type="match status" value="1"/>
</dbReference>
<comment type="caution">
    <text evidence="1">The sequence shown here is derived from an EMBL/GenBank/DDBJ whole genome shotgun (WGS) entry which is preliminary data.</text>
</comment>
<accession>A0A0G0VGK3</accession>
<dbReference type="STRING" id="1618563.UU12_C0006G0009"/>
<dbReference type="AlphaFoldDB" id="A0A0G0VGK3"/>
<protein>
    <submittedName>
        <fullName evidence="1">Uncharacterized protein</fullName>
    </submittedName>
</protein>
<proteinExistence type="predicted"/>
<dbReference type="InterPro" id="IPR012340">
    <property type="entry name" value="NA-bd_OB-fold"/>
</dbReference>
<organism evidence="1 2">
    <name type="scientific">Candidatus Woesebacteria bacterium GW2011_GWA2_40_7b</name>
    <dbReference type="NCBI Taxonomy" id="1618563"/>
    <lineage>
        <taxon>Bacteria</taxon>
        <taxon>Candidatus Woeseibacteriota</taxon>
    </lineage>
</organism>
<reference evidence="1 2" key="1">
    <citation type="journal article" date="2015" name="Nature">
        <title>rRNA introns, odd ribosomes, and small enigmatic genomes across a large radiation of phyla.</title>
        <authorList>
            <person name="Brown C.T."/>
            <person name="Hug L.A."/>
            <person name="Thomas B.C."/>
            <person name="Sharon I."/>
            <person name="Castelle C.J."/>
            <person name="Singh A."/>
            <person name="Wilkins M.J."/>
            <person name="Williams K.H."/>
            <person name="Banfield J.F."/>
        </authorList>
    </citation>
    <scope>NUCLEOTIDE SEQUENCE [LARGE SCALE GENOMIC DNA]</scope>
</reference>
<name>A0A0G0VGK3_9BACT</name>
<evidence type="ECO:0000313" key="1">
    <source>
        <dbReference type="EMBL" id="KKR71180.1"/>
    </source>
</evidence>
<dbReference type="EMBL" id="LBZK01000006">
    <property type="protein sequence ID" value="KKR71180.1"/>
    <property type="molecule type" value="Genomic_DNA"/>
</dbReference>
<sequence length="162" mass="19019">MNVNGKEFESGTVVWYNNEKRYGFARDSWRMQIFFHLNDGRHCRVEKSELKMFARSAETYGKFHLVPEPVAEDVILFSRAKGSKGRDKASPWTFQYMETEAWLDYEQDQIPCSNCGHLMEEHSGFECQHILCHCGDEAYEHDEDEPRQVWFTESPGGHNGWE</sequence>
<evidence type="ECO:0000313" key="2">
    <source>
        <dbReference type="Proteomes" id="UP000034562"/>
    </source>
</evidence>
<gene>
    <name evidence="1" type="ORF">UU12_C0006G0009</name>
</gene>
<dbReference type="Proteomes" id="UP000034562">
    <property type="component" value="Unassembled WGS sequence"/>
</dbReference>